<dbReference type="CDD" id="cd06471">
    <property type="entry name" value="ACD_LpsHSP_like"/>
    <property type="match status" value="1"/>
</dbReference>
<dbReference type="KEGG" id="hsd:SD1D_0561"/>
<name>A0A0K8J461_9FIRM</name>
<evidence type="ECO:0000259" key="3">
    <source>
        <dbReference type="PROSITE" id="PS01031"/>
    </source>
</evidence>
<dbReference type="Gene3D" id="2.60.40.790">
    <property type="match status" value="1"/>
</dbReference>
<dbReference type="PANTHER" id="PTHR11527">
    <property type="entry name" value="HEAT-SHOCK PROTEIN 20 FAMILY MEMBER"/>
    <property type="match status" value="1"/>
</dbReference>
<dbReference type="PROSITE" id="PS01031">
    <property type="entry name" value="SHSP"/>
    <property type="match status" value="1"/>
</dbReference>
<dbReference type="Proteomes" id="UP000196053">
    <property type="component" value="Chromosome I"/>
</dbReference>
<proteinExistence type="inferred from homology"/>
<feature type="domain" description="SHSP" evidence="3">
    <location>
        <begin position="30"/>
        <end position="146"/>
    </location>
</feature>
<sequence>MLLPSIFNNNFVDDFIDGFDDMFNFPSFGRFPVSNWMNTNVKDLGDEYQLEVELPGFDKKDITASLDKGYLTISATRQESKDKSDKKGRYIRRERYSGSLRRSFYVGENLKEEDFKASFENGVLTLIFPKNKSVAKIEDKKYITIR</sequence>
<reference evidence="5" key="1">
    <citation type="submission" date="2015-09" db="EMBL/GenBank/DDBJ databases">
        <authorList>
            <person name="Wibberg D."/>
        </authorList>
    </citation>
    <scope>NUCLEOTIDE SEQUENCE [LARGE SCALE GENOMIC DNA]</scope>
    <source>
        <strain evidence="5">SD1D</strain>
    </source>
</reference>
<keyword evidence="5" id="KW-1185">Reference proteome</keyword>
<dbReference type="RefSeq" id="WP_058257511.1">
    <property type="nucleotide sequence ID" value="NZ_LN879430.1"/>
</dbReference>
<dbReference type="EMBL" id="LN879430">
    <property type="protein sequence ID" value="CUH92113.1"/>
    <property type="molecule type" value="Genomic_DNA"/>
</dbReference>
<accession>A0A0K8J461</accession>
<dbReference type="AlphaFoldDB" id="A0A0K8J461"/>
<evidence type="ECO:0000256" key="1">
    <source>
        <dbReference type="PROSITE-ProRule" id="PRU00285"/>
    </source>
</evidence>
<dbReference type="InterPro" id="IPR008978">
    <property type="entry name" value="HSP20-like_chaperone"/>
</dbReference>
<evidence type="ECO:0000313" key="5">
    <source>
        <dbReference type="Proteomes" id="UP000196053"/>
    </source>
</evidence>
<dbReference type="OrthoDB" id="9811615at2"/>
<dbReference type="InterPro" id="IPR002068">
    <property type="entry name" value="A-crystallin/Hsp20_dom"/>
</dbReference>
<organism evidence="4 5">
    <name type="scientific">Herbinix luporum</name>
    <dbReference type="NCBI Taxonomy" id="1679721"/>
    <lineage>
        <taxon>Bacteria</taxon>
        <taxon>Bacillati</taxon>
        <taxon>Bacillota</taxon>
        <taxon>Clostridia</taxon>
        <taxon>Lachnospirales</taxon>
        <taxon>Lachnospiraceae</taxon>
        <taxon>Herbinix</taxon>
    </lineage>
</organism>
<comment type="similarity">
    <text evidence="1 2">Belongs to the small heat shock protein (HSP20) family.</text>
</comment>
<evidence type="ECO:0000256" key="2">
    <source>
        <dbReference type="RuleBase" id="RU003616"/>
    </source>
</evidence>
<dbReference type="InterPro" id="IPR031107">
    <property type="entry name" value="Small_HSP"/>
</dbReference>
<protein>
    <recommendedName>
        <fullName evidence="3">SHSP domain-containing protein</fullName>
    </recommendedName>
</protein>
<dbReference type="Pfam" id="PF00011">
    <property type="entry name" value="HSP20"/>
    <property type="match status" value="1"/>
</dbReference>
<dbReference type="SUPFAM" id="SSF49764">
    <property type="entry name" value="HSP20-like chaperones"/>
    <property type="match status" value="1"/>
</dbReference>
<gene>
    <name evidence="4" type="ORF">SD1D_0561</name>
</gene>
<evidence type="ECO:0000313" key="4">
    <source>
        <dbReference type="EMBL" id="CUH92113.1"/>
    </source>
</evidence>